<protein>
    <submittedName>
        <fullName evidence="2">WH2 domain-containing protein</fullName>
    </submittedName>
</protein>
<name>A0AC35FP28_9BILA</name>
<evidence type="ECO:0000313" key="2">
    <source>
        <dbReference type="WBParaSite" id="PS1159_v2.g19544.t1"/>
    </source>
</evidence>
<sequence length="276" mass="30545">MNVKIKELEKEILNLKNDRKLAADALLIPKTPAIKNCQIPIKSEIVCKKCQKQNVQHQEFGLIQPKNTKVPNNMLSPSCERLILSPQSNPMESDDDDLPAPPPSIAAKSLNQTSSTSNFSSSTPTIPSAASESTIKSMAPLPIHPKPKHITYSSSISSLPPPPPLPPSFTKSLYAPPSSSSSSNVTPKRTSQNIQRILSPDLQDEIRSSPKLKSSDEAEKEREKRKSKTQIIKRNETADFETIISHRADKVNANTSDDEKENDSEWDDKFLNKILS</sequence>
<organism evidence="1 2">
    <name type="scientific">Panagrolaimus sp. PS1159</name>
    <dbReference type="NCBI Taxonomy" id="55785"/>
    <lineage>
        <taxon>Eukaryota</taxon>
        <taxon>Metazoa</taxon>
        <taxon>Ecdysozoa</taxon>
        <taxon>Nematoda</taxon>
        <taxon>Chromadorea</taxon>
        <taxon>Rhabditida</taxon>
        <taxon>Tylenchina</taxon>
        <taxon>Panagrolaimomorpha</taxon>
        <taxon>Panagrolaimoidea</taxon>
        <taxon>Panagrolaimidae</taxon>
        <taxon>Panagrolaimus</taxon>
    </lineage>
</organism>
<reference evidence="2" key="1">
    <citation type="submission" date="2022-11" db="UniProtKB">
        <authorList>
            <consortium name="WormBaseParasite"/>
        </authorList>
    </citation>
    <scope>IDENTIFICATION</scope>
</reference>
<dbReference type="WBParaSite" id="PS1159_v2.g19544.t1">
    <property type="protein sequence ID" value="PS1159_v2.g19544.t1"/>
    <property type="gene ID" value="PS1159_v2.g19544"/>
</dbReference>
<proteinExistence type="predicted"/>
<dbReference type="Proteomes" id="UP000887580">
    <property type="component" value="Unplaced"/>
</dbReference>
<accession>A0AC35FP28</accession>
<evidence type="ECO:0000313" key="1">
    <source>
        <dbReference type="Proteomes" id="UP000887580"/>
    </source>
</evidence>